<dbReference type="EMBL" id="LR026963">
    <property type="protein sequence ID" value="VBB69529.1"/>
    <property type="molecule type" value="Genomic_DNA"/>
</dbReference>
<protein>
    <submittedName>
        <fullName evidence="2">Uncharacterized protein</fullName>
    </submittedName>
</protein>
<feature type="region of interest" description="Disordered" evidence="1">
    <location>
        <begin position="14"/>
        <end position="40"/>
    </location>
</feature>
<dbReference type="AlphaFoldDB" id="A0A484H6A6"/>
<evidence type="ECO:0000313" key="2">
    <source>
        <dbReference type="EMBL" id="VBB69529.1"/>
    </source>
</evidence>
<name>A0A484H6A6_9ZZZZ</name>
<sequence>MLLQHYDYNPCAETEVARPDDNDSRLRRAVPEAKCSQIPW</sequence>
<gene>
    <name evidence="2" type="ORF">RIEGSTA812A_PEG_1002</name>
</gene>
<evidence type="ECO:0000256" key="1">
    <source>
        <dbReference type="SAM" id="MobiDB-lite"/>
    </source>
</evidence>
<proteinExistence type="predicted"/>
<organism evidence="2">
    <name type="scientific">invertebrate metagenome</name>
    <dbReference type="NCBI Taxonomy" id="1711999"/>
    <lineage>
        <taxon>unclassified sequences</taxon>
        <taxon>metagenomes</taxon>
        <taxon>organismal metagenomes</taxon>
    </lineage>
</organism>
<accession>A0A484H6A6</accession>
<reference evidence="2" key="1">
    <citation type="submission" date="2018-10" db="EMBL/GenBank/DDBJ databases">
        <authorList>
            <person name="Gruber-Vodicka H."/>
            <person name="Jaeckle O."/>
        </authorList>
    </citation>
    <scope>NUCLEOTIDE SEQUENCE</scope>
</reference>
<feature type="compositionally biased region" description="Basic and acidic residues" evidence="1">
    <location>
        <begin position="15"/>
        <end position="31"/>
    </location>
</feature>